<dbReference type="SUPFAM" id="SSF48208">
    <property type="entry name" value="Six-hairpin glycosidases"/>
    <property type="match status" value="1"/>
</dbReference>
<feature type="domain" description="GH15-like" evidence="1">
    <location>
        <begin position="233"/>
        <end position="595"/>
    </location>
</feature>
<dbReference type="AlphaFoldDB" id="A0A917NMM4"/>
<dbReference type="Pfam" id="PF00723">
    <property type="entry name" value="Glyco_hydro_15"/>
    <property type="match status" value="1"/>
</dbReference>
<evidence type="ECO:0000313" key="4">
    <source>
        <dbReference type="Proteomes" id="UP000657574"/>
    </source>
</evidence>
<reference evidence="3" key="1">
    <citation type="journal article" date="2014" name="Int. J. Syst. Evol. Microbiol.">
        <title>Complete genome sequence of Corynebacterium casei LMG S-19264T (=DSM 44701T), isolated from a smear-ripened cheese.</title>
        <authorList>
            <consortium name="US DOE Joint Genome Institute (JGI-PGF)"/>
            <person name="Walter F."/>
            <person name="Albersmeier A."/>
            <person name="Kalinowski J."/>
            <person name="Ruckert C."/>
        </authorList>
    </citation>
    <scope>NUCLEOTIDE SEQUENCE</scope>
    <source>
        <strain evidence="3">JCM 3086</strain>
    </source>
</reference>
<dbReference type="GO" id="GO:0005975">
    <property type="term" value="P:carbohydrate metabolic process"/>
    <property type="evidence" value="ECO:0007669"/>
    <property type="project" value="InterPro"/>
</dbReference>
<comment type="caution">
    <text evidence="3">The sequence shown here is derived from an EMBL/GenBank/DDBJ whole genome shotgun (WGS) entry which is preliminary data.</text>
</comment>
<dbReference type="PANTHER" id="PTHR31616:SF0">
    <property type="entry name" value="GLUCAN 1,4-ALPHA-GLUCOSIDASE"/>
    <property type="match status" value="1"/>
</dbReference>
<sequence length="609" mass="67181">MYDPDPPFRPVRRRDGYLPLEDLGLIGDGTTAALVGLDGSIPWMCLPRFDSEPLFCGLLDHTRGGHFTVAPEDVVEARQRYEGDTGVLVTELRTATGLVRLTDALALRSGADLTDDLPAGRSELVRSAVVVDGNVRLRAELAPRGDGQAHARFSGLEVRPARQPGLRLHLRSNRPLDGLRTTHDLHQGERLDLVLSWGRFHRHHRFDADAMLTGTADAWHRWMRHFSYGGPQEALVRRAALTLKMCDDWASGSLVAAPTSSLPAPIGGIRNWDYRYAWIRDAAYAVFALRRIGFGSEADSFLGWVLDAFEQSRQPRIMYTVEGRTVPEEVEDAELEGYRRSSPVRWGNSAADQRQHDVYGEILDCADQWLLAGGKIQPAVWEGLAGLADSAGQAWHRPDQGIWEVRSEGHAFTYSAGMCQVALDRAVRIAERHGLPGRTEEWRASAERLRRLILEESWDEDAGTLSVHLNGGGVLDASLLALPLREVVPADHPRVVATTAAVAERLSAGDGLLYRYLHDESPDGLAGDEGAFMLCSFWLVDNLVKQGRTEEAEELYDSLCERASALGLLSEQVHPSTGEFMGNFPQAFSHIGIIASGVNLDRAKAGTRR</sequence>
<reference evidence="3" key="2">
    <citation type="submission" date="2020-09" db="EMBL/GenBank/DDBJ databases">
        <authorList>
            <person name="Sun Q."/>
            <person name="Ohkuma M."/>
        </authorList>
    </citation>
    <scope>NUCLEOTIDE SEQUENCE</scope>
    <source>
        <strain evidence="3">JCM 3086</strain>
    </source>
</reference>
<dbReference type="Proteomes" id="UP000657574">
    <property type="component" value="Unassembled WGS sequence"/>
</dbReference>
<evidence type="ECO:0000313" key="3">
    <source>
        <dbReference type="EMBL" id="GGJ12206.1"/>
    </source>
</evidence>
<protein>
    <submittedName>
        <fullName evidence="3">Glycosyl hydrolase</fullName>
    </submittedName>
</protein>
<dbReference type="Gene3D" id="1.50.10.10">
    <property type="match status" value="1"/>
</dbReference>
<accession>A0A917NMM4</accession>
<dbReference type="EMBL" id="BMQA01000006">
    <property type="protein sequence ID" value="GGJ12206.1"/>
    <property type="molecule type" value="Genomic_DNA"/>
</dbReference>
<dbReference type="RefSeq" id="WP_189311029.1">
    <property type="nucleotide sequence ID" value="NZ_BMQA01000006.1"/>
</dbReference>
<proteinExistence type="predicted"/>
<dbReference type="InterPro" id="IPR045582">
    <property type="entry name" value="Trehalase-like_N"/>
</dbReference>
<keyword evidence="4" id="KW-1185">Reference proteome</keyword>
<evidence type="ECO:0000259" key="1">
    <source>
        <dbReference type="Pfam" id="PF00723"/>
    </source>
</evidence>
<keyword evidence="3" id="KW-0378">Hydrolase</keyword>
<dbReference type="GO" id="GO:0004553">
    <property type="term" value="F:hydrolase activity, hydrolyzing O-glycosyl compounds"/>
    <property type="evidence" value="ECO:0007669"/>
    <property type="project" value="TreeGrafter"/>
</dbReference>
<dbReference type="PANTHER" id="PTHR31616">
    <property type="entry name" value="TREHALASE"/>
    <property type="match status" value="1"/>
</dbReference>
<name>A0A917NMM4_9ACTN</name>
<dbReference type="InterPro" id="IPR012341">
    <property type="entry name" value="6hp_glycosidase-like_sf"/>
</dbReference>
<gene>
    <name evidence="3" type="ORF">GCM10010121_023200</name>
</gene>
<evidence type="ECO:0000259" key="2">
    <source>
        <dbReference type="Pfam" id="PF19291"/>
    </source>
</evidence>
<dbReference type="InterPro" id="IPR011613">
    <property type="entry name" value="GH15-like"/>
</dbReference>
<dbReference type="InterPro" id="IPR008928">
    <property type="entry name" value="6-hairpin_glycosidase_sf"/>
</dbReference>
<feature type="domain" description="Trehalase-like N-terminal" evidence="2">
    <location>
        <begin position="19"/>
        <end position="151"/>
    </location>
</feature>
<dbReference type="Pfam" id="PF19291">
    <property type="entry name" value="TREH_N"/>
    <property type="match status" value="1"/>
</dbReference>
<organism evidence="3 4">
    <name type="scientific">Streptomyces brasiliensis</name>
    <dbReference type="NCBI Taxonomy" id="1954"/>
    <lineage>
        <taxon>Bacteria</taxon>
        <taxon>Bacillati</taxon>
        <taxon>Actinomycetota</taxon>
        <taxon>Actinomycetes</taxon>
        <taxon>Kitasatosporales</taxon>
        <taxon>Streptomycetaceae</taxon>
        <taxon>Streptomyces</taxon>
    </lineage>
</organism>